<dbReference type="Gene3D" id="3.60.10.10">
    <property type="entry name" value="Endonuclease/exonuclease/phosphatase"/>
    <property type="match status" value="1"/>
</dbReference>
<dbReference type="PANTHER" id="PTHR14859">
    <property type="entry name" value="CALCOFLUOR WHITE HYPERSENSITIVE PROTEIN PRECURSOR"/>
    <property type="match status" value="1"/>
</dbReference>
<dbReference type="InterPro" id="IPR051916">
    <property type="entry name" value="GPI-anchor_lipid_remodeler"/>
</dbReference>
<proteinExistence type="predicted"/>
<evidence type="ECO:0000259" key="1">
    <source>
        <dbReference type="Pfam" id="PF03372"/>
    </source>
</evidence>
<name>A0A1I1KUM8_9GAMM</name>
<dbReference type="STRING" id="1123010.SAMN02745724_02097"/>
<keyword evidence="2" id="KW-0540">Nuclease</keyword>
<dbReference type="Pfam" id="PF03372">
    <property type="entry name" value="Exo_endo_phos"/>
    <property type="match status" value="1"/>
</dbReference>
<organism evidence="2 3">
    <name type="scientific">Pseudoalteromonas denitrificans DSM 6059</name>
    <dbReference type="NCBI Taxonomy" id="1123010"/>
    <lineage>
        <taxon>Bacteria</taxon>
        <taxon>Pseudomonadati</taxon>
        <taxon>Pseudomonadota</taxon>
        <taxon>Gammaproteobacteria</taxon>
        <taxon>Alteromonadales</taxon>
        <taxon>Pseudoalteromonadaceae</taxon>
        <taxon>Pseudoalteromonas</taxon>
    </lineage>
</organism>
<sequence length="353" mass="40411">MNVKLKKFKIASINLFNYLSPPSAYYDFENIYSQAQWQKKQLWFRSFLSEHQPDIVGFQEVFSSKELSVLCKKQGLDYFAVVDKPEIMSDFIYKSQVVAIAARYPILAVEKVLPSEELVNHLGLNEFNFSRQVLRATIDLPSLGLCDFYVVHFKSKRANLNVSDENLPGLSTSASIFAKQFLGRWSADFQRGNEAALLFHAMLQRREKTNQAMILLGDFNDNLHSGVLDALNMQRKKIHSVDIKMSELSQLPDHAINNSLKYYQLNDAHNLFIKTRDFKTMNHLRKSTHYYGTQGSVLDYILLSNEFDTECGASLAEVTSYETFDSHLINPEYDIDSDSTDHAPVMATITIRS</sequence>
<protein>
    <submittedName>
        <fullName evidence="2">Endonuclease/Exonuclease/phosphatase family protein</fullName>
    </submittedName>
</protein>
<gene>
    <name evidence="2" type="ORF">SAMN02745724_02097</name>
</gene>
<evidence type="ECO:0000313" key="2">
    <source>
        <dbReference type="EMBL" id="SFC61150.1"/>
    </source>
</evidence>
<keyword evidence="2" id="KW-0269">Exonuclease</keyword>
<feature type="domain" description="Endonuclease/exonuclease/phosphatase" evidence="1">
    <location>
        <begin position="43"/>
        <end position="319"/>
    </location>
</feature>
<accession>A0A1I1KUM8</accession>
<dbReference type="PANTHER" id="PTHR14859:SF15">
    <property type="entry name" value="ENDONUCLEASE_EXONUCLEASE_PHOSPHATASE DOMAIN-CONTAINING PROTEIN"/>
    <property type="match status" value="1"/>
</dbReference>
<dbReference type="AlphaFoldDB" id="A0A1I1KUM8"/>
<keyword evidence="2" id="KW-0378">Hydrolase</keyword>
<dbReference type="EMBL" id="FOLO01000013">
    <property type="protein sequence ID" value="SFC61150.1"/>
    <property type="molecule type" value="Genomic_DNA"/>
</dbReference>
<dbReference type="InterPro" id="IPR005135">
    <property type="entry name" value="Endo/exonuclease/phosphatase"/>
</dbReference>
<evidence type="ECO:0000313" key="3">
    <source>
        <dbReference type="Proteomes" id="UP000198862"/>
    </source>
</evidence>
<dbReference type="InterPro" id="IPR036691">
    <property type="entry name" value="Endo/exonu/phosph_ase_sf"/>
</dbReference>
<dbReference type="GO" id="GO:0016020">
    <property type="term" value="C:membrane"/>
    <property type="evidence" value="ECO:0007669"/>
    <property type="project" value="GOC"/>
</dbReference>
<dbReference type="Proteomes" id="UP000198862">
    <property type="component" value="Unassembled WGS sequence"/>
</dbReference>
<dbReference type="GO" id="GO:0006506">
    <property type="term" value="P:GPI anchor biosynthetic process"/>
    <property type="evidence" value="ECO:0007669"/>
    <property type="project" value="TreeGrafter"/>
</dbReference>
<keyword evidence="3" id="KW-1185">Reference proteome</keyword>
<dbReference type="OrthoDB" id="833328at2"/>
<dbReference type="GO" id="GO:0004519">
    <property type="term" value="F:endonuclease activity"/>
    <property type="evidence" value="ECO:0007669"/>
    <property type="project" value="UniProtKB-KW"/>
</dbReference>
<dbReference type="SUPFAM" id="SSF56219">
    <property type="entry name" value="DNase I-like"/>
    <property type="match status" value="1"/>
</dbReference>
<keyword evidence="2" id="KW-0255">Endonuclease</keyword>
<dbReference type="GO" id="GO:0004527">
    <property type="term" value="F:exonuclease activity"/>
    <property type="evidence" value="ECO:0007669"/>
    <property type="project" value="UniProtKB-KW"/>
</dbReference>
<reference evidence="2 3" key="1">
    <citation type="submission" date="2016-10" db="EMBL/GenBank/DDBJ databases">
        <authorList>
            <person name="de Groot N.N."/>
        </authorList>
    </citation>
    <scope>NUCLEOTIDE SEQUENCE [LARGE SCALE GENOMIC DNA]</scope>
    <source>
        <strain evidence="2 3">DSM 6059</strain>
    </source>
</reference>